<comment type="caution">
    <text evidence="2">The sequence shown here is derived from an EMBL/GenBank/DDBJ whole genome shotgun (WGS) entry which is preliminary data.</text>
</comment>
<dbReference type="PANTHER" id="PTHR24414">
    <property type="entry name" value="F-BOX/KELCH-REPEAT PROTEIN SKIP4"/>
    <property type="match status" value="1"/>
</dbReference>
<keyword evidence="3" id="KW-1185">Reference proteome</keyword>
<dbReference type="Pfam" id="PF01344">
    <property type="entry name" value="Kelch_1"/>
    <property type="match status" value="1"/>
</dbReference>
<dbReference type="Proteomes" id="UP000428333">
    <property type="component" value="Linkage Group LG01"/>
</dbReference>
<dbReference type="InterPro" id="IPR006652">
    <property type="entry name" value="Kelch_1"/>
</dbReference>
<sequence length="401" mass="44195">MDSKRGESRIAREKKNKSGRGKMKRAGDGNGGDRAVSGKRSRPSRDSQEEEDSAAAVAAEVEKRPCLLGYSGAAEGPVVYRFKLNENRQGKGRNPGKQRGMRVLTPPKSRWKPACSMTVVVGTTVYALGGLPAHTDAEGRHILSHEVFYFDTSRRSEAGWIQGPDMLTGRYRGRAVAVQGKIYVFGGFDWCYDEDVEDDKNNNFNGPWAEVLDTARYNSKWEPLPPPPEIDNILHGGQDNIIGSPIAVYGGPSEPKILLAWCDCVYHVNSGTWEEFRGLPRPRNSQSTPPELTGNLIAVGNSLYWTTRGVLQTFDMSTGEFDGASVEGFSTSKYRDLMPPPEPGLLHLGGDSFCFLTLKELGPDPPSKIRFLGRTMYRILAFRDPNHPGGSGTKIRFSKHG</sequence>
<feature type="compositionally biased region" description="Basic residues" evidence="1">
    <location>
        <begin position="90"/>
        <end position="100"/>
    </location>
</feature>
<accession>A0A6A4MQL9</accession>
<feature type="compositionally biased region" description="Basic and acidic residues" evidence="1">
    <location>
        <begin position="1"/>
        <end position="13"/>
    </location>
</feature>
<feature type="compositionally biased region" description="Basic residues" evidence="1">
    <location>
        <begin position="14"/>
        <end position="24"/>
    </location>
</feature>
<reference evidence="2 3" key="1">
    <citation type="journal article" date="2019" name="Genome Biol. Evol.">
        <title>The Rhododendron genome and chromosomal organization provide insight into shared whole-genome duplications across the heath family (Ericaceae).</title>
        <authorList>
            <person name="Soza V.L."/>
            <person name="Lindsley D."/>
            <person name="Waalkes A."/>
            <person name="Ramage E."/>
            <person name="Patwardhan R.P."/>
            <person name="Burton J.N."/>
            <person name="Adey A."/>
            <person name="Kumar A."/>
            <person name="Qiu R."/>
            <person name="Shendure J."/>
            <person name="Hall B."/>
        </authorList>
    </citation>
    <scope>NUCLEOTIDE SEQUENCE [LARGE SCALE GENOMIC DNA]</scope>
    <source>
        <strain evidence="2">RSF 1966-606</strain>
    </source>
</reference>
<feature type="region of interest" description="Disordered" evidence="1">
    <location>
        <begin position="86"/>
        <end position="108"/>
    </location>
</feature>
<evidence type="ECO:0000256" key="1">
    <source>
        <dbReference type="SAM" id="MobiDB-lite"/>
    </source>
</evidence>
<evidence type="ECO:0000313" key="3">
    <source>
        <dbReference type="Proteomes" id="UP000428333"/>
    </source>
</evidence>
<dbReference type="EMBL" id="QEFC01000036">
    <property type="protein sequence ID" value="KAE9467338.1"/>
    <property type="molecule type" value="Genomic_DNA"/>
</dbReference>
<dbReference type="InterPro" id="IPR050354">
    <property type="entry name" value="F-box/kelch-repeat_ARATH"/>
</dbReference>
<dbReference type="InterPro" id="IPR015915">
    <property type="entry name" value="Kelch-typ_b-propeller"/>
</dbReference>
<feature type="region of interest" description="Disordered" evidence="1">
    <location>
        <begin position="1"/>
        <end position="55"/>
    </location>
</feature>
<evidence type="ECO:0000313" key="2">
    <source>
        <dbReference type="EMBL" id="KAE9467338.1"/>
    </source>
</evidence>
<proteinExistence type="predicted"/>
<dbReference type="PANTHER" id="PTHR24414:SF199">
    <property type="entry name" value="F-BOX_KELCH-REPEAT PROTEIN SKIP6-LIKE"/>
    <property type="match status" value="1"/>
</dbReference>
<protein>
    <submittedName>
        <fullName evidence="2">Uncharacterized protein</fullName>
    </submittedName>
</protein>
<feature type="non-terminal residue" evidence="2">
    <location>
        <position position="1"/>
    </location>
</feature>
<name>A0A6A4MQL9_9ERIC</name>
<gene>
    <name evidence="2" type="ORF">C3L33_00752</name>
</gene>
<dbReference type="OrthoDB" id="1746520at2759"/>
<dbReference type="Gene3D" id="2.120.10.80">
    <property type="entry name" value="Kelch-type beta propeller"/>
    <property type="match status" value="1"/>
</dbReference>
<dbReference type="SUPFAM" id="SSF117281">
    <property type="entry name" value="Kelch motif"/>
    <property type="match status" value="1"/>
</dbReference>
<organism evidence="2 3">
    <name type="scientific">Rhododendron williamsianum</name>
    <dbReference type="NCBI Taxonomy" id="262921"/>
    <lineage>
        <taxon>Eukaryota</taxon>
        <taxon>Viridiplantae</taxon>
        <taxon>Streptophyta</taxon>
        <taxon>Embryophyta</taxon>
        <taxon>Tracheophyta</taxon>
        <taxon>Spermatophyta</taxon>
        <taxon>Magnoliopsida</taxon>
        <taxon>eudicotyledons</taxon>
        <taxon>Gunneridae</taxon>
        <taxon>Pentapetalae</taxon>
        <taxon>asterids</taxon>
        <taxon>Ericales</taxon>
        <taxon>Ericaceae</taxon>
        <taxon>Ericoideae</taxon>
        <taxon>Rhodoreae</taxon>
        <taxon>Rhododendron</taxon>
    </lineage>
</organism>
<dbReference type="AlphaFoldDB" id="A0A6A4MQL9"/>